<accession>A0A644YW34</accession>
<organism evidence="1">
    <name type="scientific">bioreactor metagenome</name>
    <dbReference type="NCBI Taxonomy" id="1076179"/>
    <lineage>
        <taxon>unclassified sequences</taxon>
        <taxon>metagenomes</taxon>
        <taxon>ecological metagenomes</taxon>
    </lineage>
</organism>
<sequence>MHHPGGLHRPLVDGHAALQGIVGRAGDHDAEVLHRGAPAAFVDAVDIDHVVVPDRHGAQPASRTR</sequence>
<reference evidence="1" key="1">
    <citation type="submission" date="2019-08" db="EMBL/GenBank/DDBJ databases">
        <authorList>
            <person name="Kucharzyk K."/>
            <person name="Murdoch R.W."/>
            <person name="Higgins S."/>
            <person name="Loffler F."/>
        </authorList>
    </citation>
    <scope>NUCLEOTIDE SEQUENCE</scope>
</reference>
<evidence type="ECO:0000313" key="1">
    <source>
        <dbReference type="EMBL" id="MPM32218.1"/>
    </source>
</evidence>
<proteinExistence type="predicted"/>
<gene>
    <name evidence="1" type="ORF">SDC9_78779</name>
</gene>
<comment type="caution">
    <text evidence="1">The sequence shown here is derived from an EMBL/GenBank/DDBJ whole genome shotgun (WGS) entry which is preliminary data.</text>
</comment>
<protein>
    <submittedName>
        <fullName evidence="1">Uncharacterized protein</fullName>
    </submittedName>
</protein>
<dbReference type="AlphaFoldDB" id="A0A644YW34"/>
<name>A0A644YW34_9ZZZZ</name>
<dbReference type="EMBL" id="VSSQ01006301">
    <property type="protein sequence ID" value="MPM32218.1"/>
    <property type="molecule type" value="Genomic_DNA"/>
</dbReference>